<keyword evidence="3" id="KW-0963">Cytoplasm</keyword>
<dbReference type="GO" id="GO:0007283">
    <property type="term" value="P:spermatogenesis"/>
    <property type="evidence" value="ECO:0007669"/>
    <property type="project" value="UniProtKB-KW"/>
</dbReference>
<gene>
    <name evidence="14" type="ORF">PLEPLA_LOCUS39090</name>
</gene>
<evidence type="ECO:0000256" key="2">
    <source>
        <dbReference type="ARBA" id="ARBA00021018"/>
    </source>
</evidence>
<dbReference type="GO" id="GO:0005737">
    <property type="term" value="C:cytoplasm"/>
    <property type="evidence" value="ECO:0007669"/>
    <property type="project" value="UniProtKB-SubCell"/>
</dbReference>
<dbReference type="CDD" id="cd12492">
    <property type="entry name" value="RRM2_RBM46"/>
    <property type="match status" value="1"/>
</dbReference>
<evidence type="ECO:0000313" key="14">
    <source>
        <dbReference type="EMBL" id="CAB1451396.1"/>
    </source>
</evidence>
<feature type="domain" description="RRM" evidence="13">
    <location>
        <begin position="193"/>
        <end position="275"/>
    </location>
</feature>
<dbReference type="SUPFAM" id="SSF54928">
    <property type="entry name" value="RNA-binding domain, RBD"/>
    <property type="match status" value="2"/>
</dbReference>
<dbReference type="SMART" id="SM00360">
    <property type="entry name" value="RRM"/>
    <property type="match status" value="3"/>
</dbReference>
<evidence type="ECO:0000259" key="13">
    <source>
        <dbReference type="PROSITE" id="PS50102"/>
    </source>
</evidence>
<organism evidence="14 15">
    <name type="scientific">Pleuronectes platessa</name>
    <name type="common">European plaice</name>
    <dbReference type="NCBI Taxonomy" id="8262"/>
    <lineage>
        <taxon>Eukaryota</taxon>
        <taxon>Metazoa</taxon>
        <taxon>Chordata</taxon>
        <taxon>Craniata</taxon>
        <taxon>Vertebrata</taxon>
        <taxon>Euteleostomi</taxon>
        <taxon>Actinopterygii</taxon>
        <taxon>Neopterygii</taxon>
        <taxon>Teleostei</taxon>
        <taxon>Neoteleostei</taxon>
        <taxon>Acanthomorphata</taxon>
        <taxon>Carangaria</taxon>
        <taxon>Pleuronectiformes</taxon>
        <taxon>Pleuronectoidei</taxon>
        <taxon>Pleuronectidae</taxon>
        <taxon>Pleuronectes</taxon>
    </lineage>
</organism>
<evidence type="ECO:0000256" key="9">
    <source>
        <dbReference type="ARBA" id="ARBA00023254"/>
    </source>
</evidence>
<dbReference type="PANTHER" id="PTHR21245">
    <property type="entry name" value="HETEROGENEOUS NUCLEAR RIBONUCLEOPROTEIN"/>
    <property type="match status" value="1"/>
</dbReference>
<feature type="region of interest" description="Disordered" evidence="12">
    <location>
        <begin position="537"/>
        <end position="609"/>
    </location>
</feature>
<dbReference type="Gene3D" id="3.30.70.330">
    <property type="match status" value="3"/>
</dbReference>
<dbReference type="AlphaFoldDB" id="A0A9N7Z5V0"/>
<dbReference type="Pfam" id="PF14709">
    <property type="entry name" value="DND1_DSRM"/>
    <property type="match status" value="1"/>
</dbReference>
<feature type="domain" description="RRM" evidence="13">
    <location>
        <begin position="113"/>
        <end position="191"/>
    </location>
</feature>
<name>A0A9N7Z5V0_PLEPL</name>
<dbReference type="CDD" id="cd12249">
    <property type="entry name" value="RRM1_hnRNPR_like"/>
    <property type="match status" value="1"/>
</dbReference>
<keyword evidence="8" id="KW-0896">Oogenesis</keyword>
<dbReference type="Pfam" id="PF00076">
    <property type="entry name" value="RRM_1"/>
    <property type="match status" value="3"/>
</dbReference>
<evidence type="ECO:0000256" key="4">
    <source>
        <dbReference type="ARBA" id="ARBA00022737"/>
    </source>
</evidence>
<dbReference type="InterPro" id="IPR034435">
    <property type="entry name" value="RBM46_RRM2"/>
</dbReference>
<evidence type="ECO:0000256" key="8">
    <source>
        <dbReference type="ARBA" id="ARBA00022943"/>
    </source>
</evidence>
<evidence type="ECO:0000256" key="7">
    <source>
        <dbReference type="ARBA" id="ARBA00022884"/>
    </source>
</evidence>
<dbReference type="PROSITE" id="PS50102">
    <property type="entry name" value="RRM"/>
    <property type="match status" value="3"/>
</dbReference>
<dbReference type="FunFam" id="3.30.70.330:FF:000022">
    <property type="entry name" value="APOBEC1 complementation factor isoform X1"/>
    <property type="match status" value="1"/>
</dbReference>
<sequence length="609" mass="67799">MPRTDWLIDSLILTSIRLSEEEKKEEEKKKKRFVLKWRMTEKTVSWFVHCADEDRDSDMEGEPGAEWGQSCTKEMALFSLMKQTGCTIMQVNGQRKFGGPPLGWEGPPPPRGCEVFVGKLPRDVYEVQLLPLFESVGQVYELRLMLEFNGQNRGYAFVMFANRESAQRAIQTLDNHEIKPGKFIGVCVSLNNCRLFIGSIPKDKKKEEIMAEMKEVMEGVVDVIVYPSSTEENRNRGFAFVEFESHKAAAIARRKLRSGAYKLWGNNIHVNWADPEKDVADEVMQRYKVLYVRNLMLGTTEETLFHEFSSFKPGSVAFVRKFGNQAFVHYRHRDDTIAALSLMNGAQIDGATVEVRLSKPVGMRNRQGASSGFCSKVDLETNVRGGGAREGNVALHRSDEGMKGELDYVCSPPRRASVPPQLVNSLYPGTAGGDLDRCVFPVFPGAPLSPTSLLSLKQSQISSAVSLLDFYCHSNCWSQPEYHLFSTPGKDGQLLLLYKVVIQATQSSFIPDKLCLLLDDAKELAAQTTLRNLELSFHSESSSDSQSSPSPPPARASSATTQGFLTGDGRAYASCLPPSAPPPPFSTPPPPFSSSQTQRFFINPPSPFY</sequence>
<dbReference type="GO" id="GO:0048477">
    <property type="term" value="P:oogenesis"/>
    <property type="evidence" value="ECO:0007669"/>
    <property type="project" value="UniProtKB-KW"/>
</dbReference>
<evidence type="ECO:0000256" key="11">
    <source>
        <dbReference type="PROSITE-ProRule" id="PRU00176"/>
    </source>
</evidence>
<comment type="subcellular location">
    <subcellularLocation>
        <location evidence="1">Cytoplasm</location>
    </subcellularLocation>
</comment>
<dbReference type="FunFam" id="3.30.70.330:FF:000026">
    <property type="entry name" value="APOBEC1 complementation factor isoform X1"/>
    <property type="match status" value="1"/>
</dbReference>
<protein>
    <recommendedName>
        <fullName evidence="2">Probable RNA-binding protein 46</fullName>
    </recommendedName>
    <alternativeName>
        <fullName evidence="10">RNA-binding motif protein 46</fullName>
    </alternativeName>
</protein>
<keyword evidence="4" id="KW-0677">Repeat</keyword>
<proteinExistence type="predicted"/>
<reference evidence="14" key="1">
    <citation type="submission" date="2020-03" db="EMBL/GenBank/DDBJ databases">
        <authorList>
            <person name="Weist P."/>
        </authorList>
    </citation>
    <scope>NUCLEOTIDE SEQUENCE</scope>
</reference>
<evidence type="ECO:0000313" key="15">
    <source>
        <dbReference type="Proteomes" id="UP001153269"/>
    </source>
</evidence>
<dbReference type="InterPro" id="IPR006535">
    <property type="entry name" value="HnRNP_R/Q_splicing_fac"/>
</dbReference>
<keyword evidence="7 11" id="KW-0694">RNA-binding</keyword>
<dbReference type="NCBIfam" id="TIGR01648">
    <property type="entry name" value="hnRNP-R-Q"/>
    <property type="match status" value="1"/>
</dbReference>
<evidence type="ECO:0000256" key="3">
    <source>
        <dbReference type="ARBA" id="ARBA00022490"/>
    </source>
</evidence>
<dbReference type="GO" id="GO:0051321">
    <property type="term" value="P:meiotic cell cycle"/>
    <property type="evidence" value="ECO:0007669"/>
    <property type="project" value="UniProtKB-KW"/>
</dbReference>
<dbReference type="InterPro" id="IPR012677">
    <property type="entry name" value="Nucleotide-bd_a/b_plait_sf"/>
</dbReference>
<keyword evidence="5" id="KW-0221">Differentiation</keyword>
<dbReference type="Proteomes" id="UP001153269">
    <property type="component" value="Unassembled WGS sequence"/>
</dbReference>
<feature type="compositionally biased region" description="Pro residues" evidence="12">
    <location>
        <begin position="578"/>
        <end position="592"/>
    </location>
</feature>
<dbReference type="InterPro" id="IPR035979">
    <property type="entry name" value="RBD_domain_sf"/>
</dbReference>
<comment type="caution">
    <text evidence="14">The sequence shown here is derived from an EMBL/GenBank/DDBJ whole genome shotgun (WGS) entry which is preliminary data.</text>
</comment>
<accession>A0A9N7Z5V0</accession>
<feature type="domain" description="RRM" evidence="13">
    <location>
        <begin position="288"/>
        <end position="360"/>
    </location>
</feature>
<evidence type="ECO:0000256" key="10">
    <source>
        <dbReference type="ARBA" id="ARBA00030581"/>
    </source>
</evidence>
<keyword evidence="9" id="KW-0469">Meiosis</keyword>
<dbReference type="InterPro" id="IPR000504">
    <property type="entry name" value="RRM_dom"/>
</dbReference>
<evidence type="ECO:0000256" key="12">
    <source>
        <dbReference type="SAM" id="MobiDB-lite"/>
    </source>
</evidence>
<feature type="compositionally biased region" description="Low complexity" evidence="12">
    <location>
        <begin position="537"/>
        <end position="548"/>
    </location>
</feature>
<keyword evidence="15" id="KW-1185">Reference proteome</keyword>
<evidence type="ECO:0000256" key="5">
    <source>
        <dbReference type="ARBA" id="ARBA00022782"/>
    </source>
</evidence>
<evidence type="ECO:0000256" key="1">
    <source>
        <dbReference type="ARBA" id="ARBA00004496"/>
    </source>
</evidence>
<dbReference type="GO" id="GO:0003723">
    <property type="term" value="F:RNA binding"/>
    <property type="evidence" value="ECO:0007669"/>
    <property type="project" value="UniProtKB-UniRule"/>
</dbReference>
<dbReference type="EMBL" id="CADEAL010004088">
    <property type="protein sequence ID" value="CAB1451396.1"/>
    <property type="molecule type" value="Genomic_DNA"/>
</dbReference>
<keyword evidence="6" id="KW-0744">Spermatogenesis</keyword>
<evidence type="ECO:0000256" key="6">
    <source>
        <dbReference type="ARBA" id="ARBA00022871"/>
    </source>
</evidence>